<dbReference type="Proteomes" id="UP000321307">
    <property type="component" value="Unassembled WGS sequence"/>
</dbReference>
<dbReference type="EMBL" id="VOUP01000056">
    <property type="protein sequence ID" value="TXE22196.1"/>
    <property type="molecule type" value="Genomic_DNA"/>
</dbReference>
<gene>
    <name evidence="2" type="ORF">FOT63_25790</name>
</gene>
<accession>A0A9X9G0J3</accession>
<evidence type="ECO:0000256" key="1">
    <source>
        <dbReference type="SAM" id="MobiDB-lite"/>
    </source>
</evidence>
<feature type="region of interest" description="Disordered" evidence="1">
    <location>
        <begin position="1"/>
        <end position="22"/>
    </location>
</feature>
<evidence type="ECO:0000313" key="3">
    <source>
        <dbReference type="Proteomes" id="UP000321307"/>
    </source>
</evidence>
<evidence type="ECO:0000313" key="2">
    <source>
        <dbReference type="EMBL" id="TXE22196.1"/>
    </source>
</evidence>
<comment type="caution">
    <text evidence="2">The sequence shown here is derived from an EMBL/GenBank/DDBJ whole genome shotgun (WGS) entry which is preliminary data.</text>
</comment>
<reference evidence="2 3" key="1">
    <citation type="submission" date="2019-07" db="EMBL/GenBank/DDBJ databases">
        <title>Serratia strains were isolated from fresh produce.</title>
        <authorList>
            <person name="Cho G.-S."/>
            <person name="Stein M."/>
            <person name="Lee W."/>
            <person name="Suh S.H."/>
            <person name="Franz C.M.A.P."/>
        </authorList>
    </citation>
    <scope>NUCLEOTIDE SEQUENCE [LARGE SCALE GENOMIC DNA]</scope>
    <source>
        <strain evidence="2 3">S17</strain>
    </source>
</reference>
<proteinExistence type="predicted"/>
<sequence length="71" mass="8397">MTDITYKNSDQRRRARRRERWAAGNGEREVVDVISKVLPPNFSPSSKSMRRVEKALKPINFIRRVRRPQMG</sequence>
<organism evidence="2 3">
    <name type="scientific">Serratia ureilytica</name>
    <dbReference type="NCBI Taxonomy" id="300181"/>
    <lineage>
        <taxon>Bacteria</taxon>
        <taxon>Pseudomonadati</taxon>
        <taxon>Pseudomonadota</taxon>
        <taxon>Gammaproteobacteria</taxon>
        <taxon>Enterobacterales</taxon>
        <taxon>Yersiniaceae</taxon>
        <taxon>Serratia</taxon>
    </lineage>
</organism>
<dbReference type="RefSeq" id="WP_147839312.1">
    <property type="nucleotide sequence ID" value="NZ_VOUP01000056.1"/>
</dbReference>
<name>A0A9X9G0J3_9GAMM</name>
<protein>
    <submittedName>
        <fullName evidence="2">Uncharacterized protein</fullName>
    </submittedName>
</protein>
<dbReference type="AlphaFoldDB" id="A0A9X9G0J3"/>